<dbReference type="PANTHER" id="PTHR34309">
    <property type="entry name" value="SLR1406 PROTEIN"/>
    <property type="match status" value="1"/>
</dbReference>
<dbReference type="InterPro" id="IPR052517">
    <property type="entry name" value="GlcG_carb_metab_protein"/>
</dbReference>
<dbReference type="InterPro" id="IPR038084">
    <property type="entry name" value="PduO/GlcC-like_sf"/>
</dbReference>
<dbReference type="RefSeq" id="WP_187735216.1">
    <property type="nucleotide sequence ID" value="NZ_CP060790.1"/>
</dbReference>
<dbReference type="KEGG" id="amon:H9L24_14215"/>
<sequence length="167" mass="16723">MPRTSAATLSVAQPVIDAPAALRAVEAAVRHATALGVRVNVAVVDAAGVPAAFVRMTGAPLHSVDIANDKAYTAASFGLPTGAWHAALASHSEAVRQGLVLRPRFVAFGGGLPIVEGGARIGGIGVSGGSEAQDEAIAQAGLRALGLVPDGPDRADALPVSERPLRS</sequence>
<dbReference type="SUPFAM" id="SSF143744">
    <property type="entry name" value="GlcG-like"/>
    <property type="match status" value="1"/>
</dbReference>
<organism evidence="1 2">
    <name type="scientific">Paenacidovorax monticola</name>
    <dbReference type="NCBI Taxonomy" id="1926868"/>
    <lineage>
        <taxon>Bacteria</taxon>
        <taxon>Pseudomonadati</taxon>
        <taxon>Pseudomonadota</taxon>
        <taxon>Betaproteobacteria</taxon>
        <taxon>Burkholderiales</taxon>
        <taxon>Comamonadaceae</taxon>
        <taxon>Paenacidovorax</taxon>
    </lineage>
</organism>
<dbReference type="PANTHER" id="PTHR34309:SF1">
    <property type="entry name" value="PROTEIN GLCG"/>
    <property type="match status" value="1"/>
</dbReference>
<dbReference type="AlphaFoldDB" id="A0A7H0HCF8"/>
<evidence type="ECO:0000313" key="1">
    <source>
        <dbReference type="EMBL" id="QNP58224.1"/>
    </source>
</evidence>
<accession>A0A7H0HCF8</accession>
<reference evidence="1 2" key="1">
    <citation type="submission" date="2020-08" db="EMBL/GenBank/DDBJ databases">
        <title>Genome sequence of Acidovorax monticola KACC 19171T.</title>
        <authorList>
            <person name="Hyun D.-W."/>
            <person name="Bae J.-W."/>
        </authorList>
    </citation>
    <scope>NUCLEOTIDE SEQUENCE [LARGE SCALE GENOMIC DNA]</scope>
    <source>
        <strain evidence="1 2">KACC 19171</strain>
    </source>
</reference>
<gene>
    <name evidence="1" type="ORF">H9L24_14215</name>
</gene>
<keyword evidence="2" id="KW-1185">Reference proteome</keyword>
<dbReference type="InterPro" id="IPR005624">
    <property type="entry name" value="PduO/GlcC-like"/>
</dbReference>
<dbReference type="Pfam" id="PF03928">
    <property type="entry name" value="HbpS-like"/>
    <property type="match status" value="1"/>
</dbReference>
<evidence type="ECO:0000313" key="2">
    <source>
        <dbReference type="Proteomes" id="UP000516057"/>
    </source>
</evidence>
<dbReference type="Gene3D" id="3.30.450.150">
    <property type="entry name" value="Haem-degrading domain"/>
    <property type="match status" value="1"/>
</dbReference>
<dbReference type="Proteomes" id="UP000516057">
    <property type="component" value="Chromosome"/>
</dbReference>
<protein>
    <submittedName>
        <fullName evidence="1">Heme-binding protein</fullName>
    </submittedName>
</protein>
<dbReference type="EMBL" id="CP060790">
    <property type="protein sequence ID" value="QNP58224.1"/>
    <property type="molecule type" value="Genomic_DNA"/>
</dbReference>
<name>A0A7H0HCF8_9BURK</name>
<proteinExistence type="predicted"/>